<sequence>MEQIVDSPKITSSILVNPARRIPLYSYVVEVGEVYKCIVTSIREKYGQEWAEVEYNGGTCGLLYPWKLSYEKVTKVSHMLSVGKHIILKCIKKDSQGMVEFSLKALEEAPEMPVISSIPEVGELYECIVKSIRETVDVVEYNGGRCGLLSVCELSNEKVSKVSDVLSIDKHITLKCIRKRHGDIFDFSLKAMA</sequence>
<keyword evidence="3" id="KW-1185">Reference proteome</keyword>
<evidence type="ECO:0000259" key="1">
    <source>
        <dbReference type="PROSITE" id="PS50126"/>
    </source>
</evidence>
<gene>
    <name evidence="2" type="ORF">ANE_LOCUS10920</name>
</gene>
<protein>
    <recommendedName>
        <fullName evidence="1">S1 motif domain-containing protein</fullName>
    </recommendedName>
</protein>
<dbReference type="GO" id="GO:0003723">
    <property type="term" value="F:RNA binding"/>
    <property type="evidence" value="ECO:0007669"/>
    <property type="project" value="InterPro"/>
</dbReference>
<organism evidence="2 3">
    <name type="scientific">Arabis nemorensis</name>
    <dbReference type="NCBI Taxonomy" id="586526"/>
    <lineage>
        <taxon>Eukaryota</taxon>
        <taxon>Viridiplantae</taxon>
        <taxon>Streptophyta</taxon>
        <taxon>Embryophyta</taxon>
        <taxon>Tracheophyta</taxon>
        <taxon>Spermatophyta</taxon>
        <taxon>Magnoliopsida</taxon>
        <taxon>eudicotyledons</taxon>
        <taxon>Gunneridae</taxon>
        <taxon>Pentapetalae</taxon>
        <taxon>rosids</taxon>
        <taxon>malvids</taxon>
        <taxon>Brassicales</taxon>
        <taxon>Brassicaceae</taxon>
        <taxon>Arabideae</taxon>
        <taxon>Arabis</taxon>
    </lineage>
</organism>
<dbReference type="Proteomes" id="UP000489600">
    <property type="component" value="Unassembled WGS sequence"/>
</dbReference>
<dbReference type="InterPro" id="IPR012162">
    <property type="entry name" value="PNPase"/>
</dbReference>
<dbReference type="OrthoDB" id="10510605at2759"/>
<dbReference type="InterPro" id="IPR012340">
    <property type="entry name" value="NA-bd_OB-fold"/>
</dbReference>
<evidence type="ECO:0000313" key="2">
    <source>
        <dbReference type="EMBL" id="VVB00476.1"/>
    </source>
</evidence>
<dbReference type="GO" id="GO:0000958">
    <property type="term" value="P:mitochondrial mRNA catabolic process"/>
    <property type="evidence" value="ECO:0007669"/>
    <property type="project" value="TreeGrafter"/>
</dbReference>
<dbReference type="EMBL" id="CABITT030000004">
    <property type="protein sequence ID" value="VVB00476.1"/>
    <property type="molecule type" value="Genomic_DNA"/>
</dbReference>
<comment type="caution">
    <text evidence="2">The sequence shown here is derived from an EMBL/GenBank/DDBJ whole genome shotgun (WGS) entry which is preliminary data.</text>
</comment>
<reference evidence="2" key="1">
    <citation type="submission" date="2019-07" db="EMBL/GenBank/DDBJ databases">
        <authorList>
            <person name="Dittberner H."/>
        </authorList>
    </citation>
    <scope>NUCLEOTIDE SEQUENCE [LARGE SCALE GENOMIC DNA]</scope>
</reference>
<dbReference type="AlphaFoldDB" id="A0A565BGH8"/>
<dbReference type="GO" id="GO:0000965">
    <property type="term" value="P:mitochondrial RNA 3'-end processing"/>
    <property type="evidence" value="ECO:0007669"/>
    <property type="project" value="TreeGrafter"/>
</dbReference>
<dbReference type="GO" id="GO:0000175">
    <property type="term" value="F:3'-5'-RNA exonuclease activity"/>
    <property type="evidence" value="ECO:0007669"/>
    <property type="project" value="TreeGrafter"/>
</dbReference>
<dbReference type="InterPro" id="IPR003029">
    <property type="entry name" value="S1_domain"/>
</dbReference>
<dbReference type="Gene3D" id="2.40.50.140">
    <property type="entry name" value="Nucleic acid-binding proteins"/>
    <property type="match status" value="2"/>
</dbReference>
<dbReference type="PANTHER" id="PTHR11252:SF16">
    <property type="entry name" value="POLYRIBONUCLEOTIDE NUCLEOTIDYLTRANSFERASE 2, MITOCHONDRIAL"/>
    <property type="match status" value="1"/>
</dbReference>
<proteinExistence type="predicted"/>
<dbReference type="GO" id="GO:0009570">
    <property type="term" value="C:chloroplast stroma"/>
    <property type="evidence" value="ECO:0007669"/>
    <property type="project" value="TreeGrafter"/>
</dbReference>
<accession>A0A565BGH8</accession>
<name>A0A565BGH8_9BRAS</name>
<dbReference type="GO" id="GO:0005739">
    <property type="term" value="C:mitochondrion"/>
    <property type="evidence" value="ECO:0007669"/>
    <property type="project" value="TreeGrafter"/>
</dbReference>
<evidence type="ECO:0000313" key="3">
    <source>
        <dbReference type="Proteomes" id="UP000489600"/>
    </source>
</evidence>
<dbReference type="GO" id="GO:0004654">
    <property type="term" value="F:polyribonucleotide nucleotidyltransferase activity"/>
    <property type="evidence" value="ECO:0007669"/>
    <property type="project" value="InterPro"/>
</dbReference>
<dbReference type="SMART" id="SM00316">
    <property type="entry name" value="S1"/>
    <property type="match status" value="2"/>
</dbReference>
<feature type="domain" description="S1 motif" evidence="1">
    <location>
        <begin position="32"/>
        <end position="104"/>
    </location>
</feature>
<dbReference type="PROSITE" id="PS50126">
    <property type="entry name" value="S1"/>
    <property type="match status" value="1"/>
</dbReference>
<dbReference type="PANTHER" id="PTHR11252">
    <property type="entry name" value="POLYRIBONUCLEOTIDE NUCLEOTIDYLTRANSFERASE"/>
    <property type="match status" value="1"/>
</dbReference>
<dbReference type="GO" id="GO:0005829">
    <property type="term" value="C:cytosol"/>
    <property type="evidence" value="ECO:0007669"/>
    <property type="project" value="TreeGrafter"/>
</dbReference>
<dbReference type="SUPFAM" id="SSF50249">
    <property type="entry name" value="Nucleic acid-binding proteins"/>
    <property type="match status" value="2"/>
</dbReference>